<dbReference type="PANTHER" id="PTHR11601:SF50">
    <property type="entry name" value="CYSTEINE DESULFURASE ISCS 2-RELATED"/>
    <property type="match status" value="1"/>
</dbReference>
<keyword evidence="5" id="KW-0408">Iron</keyword>
<name>A0A0R2FA88_9LACO</name>
<evidence type="ECO:0000313" key="10">
    <source>
        <dbReference type="Proteomes" id="UP000050865"/>
    </source>
</evidence>
<evidence type="ECO:0000313" key="9">
    <source>
        <dbReference type="EMBL" id="KRN25282.1"/>
    </source>
</evidence>
<dbReference type="STRING" id="1423730.FC75_GL000765"/>
<dbReference type="Gene3D" id="3.90.1150.10">
    <property type="entry name" value="Aspartate Aminotransferase, domain 1"/>
    <property type="match status" value="1"/>
</dbReference>
<dbReference type="InterPro" id="IPR015424">
    <property type="entry name" value="PyrdxlP-dep_Trfase"/>
</dbReference>
<dbReference type="Pfam" id="PF00266">
    <property type="entry name" value="Aminotran_5"/>
    <property type="match status" value="1"/>
</dbReference>
<gene>
    <name evidence="9" type="ORF">FC75_GL000765</name>
</gene>
<reference evidence="9 10" key="1">
    <citation type="journal article" date="2015" name="Genome Announc.">
        <title>Expanding the biotechnology potential of lactobacilli through comparative genomics of 213 strains and associated genera.</title>
        <authorList>
            <person name="Sun Z."/>
            <person name="Harris H.M."/>
            <person name="McCann A."/>
            <person name="Guo C."/>
            <person name="Argimon S."/>
            <person name="Zhang W."/>
            <person name="Yang X."/>
            <person name="Jeffery I.B."/>
            <person name="Cooney J.C."/>
            <person name="Kagawa T.F."/>
            <person name="Liu W."/>
            <person name="Song Y."/>
            <person name="Salvetti E."/>
            <person name="Wrobel A."/>
            <person name="Rasinkangas P."/>
            <person name="Parkhill J."/>
            <person name="Rea M.C."/>
            <person name="O'Sullivan O."/>
            <person name="Ritari J."/>
            <person name="Douillard F.P."/>
            <person name="Paul Ross R."/>
            <person name="Yang R."/>
            <person name="Briner A.E."/>
            <person name="Felis G.E."/>
            <person name="de Vos W.M."/>
            <person name="Barrangou R."/>
            <person name="Klaenhammer T.R."/>
            <person name="Caufield P.W."/>
            <person name="Cui Y."/>
            <person name="Zhang H."/>
            <person name="O'Toole P.W."/>
        </authorList>
    </citation>
    <scope>NUCLEOTIDE SEQUENCE [LARGE SCALE GENOMIC DNA]</scope>
    <source>
        <strain evidence="9 10">DSM 22697</strain>
    </source>
</reference>
<organism evidence="9 10">
    <name type="scientific">Lacticaseibacillus camelliae DSM 22697 = JCM 13995</name>
    <dbReference type="NCBI Taxonomy" id="1423730"/>
    <lineage>
        <taxon>Bacteria</taxon>
        <taxon>Bacillati</taxon>
        <taxon>Bacillota</taxon>
        <taxon>Bacilli</taxon>
        <taxon>Lactobacillales</taxon>
        <taxon>Lactobacillaceae</taxon>
        <taxon>Lacticaseibacillus</taxon>
    </lineage>
</organism>
<keyword evidence="4" id="KW-0663">Pyridoxal phosphate</keyword>
<comment type="cofactor">
    <cofactor evidence="1 7">
        <name>pyridoxal 5'-phosphate</name>
        <dbReference type="ChEBI" id="CHEBI:597326"/>
    </cofactor>
</comment>
<dbReference type="Gene3D" id="1.10.260.50">
    <property type="match status" value="1"/>
</dbReference>
<dbReference type="InterPro" id="IPR016454">
    <property type="entry name" value="Cysteine_dSase"/>
</dbReference>
<proteinExistence type="inferred from homology"/>
<feature type="domain" description="Aminotransferase class V" evidence="8">
    <location>
        <begin position="14"/>
        <end position="378"/>
    </location>
</feature>
<dbReference type="InterPro" id="IPR015421">
    <property type="entry name" value="PyrdxlP-dep_Trfase_major"/>
</dbReference>
<evidence type="ECO:0000256" key="4">
    <source>
        <dbReference type="ARBA" id="ARBA00022898"/>
    </source>
</evidence>
<dbReference type="Proteomes" id="UP000050865">
    <property type="component" value="Unassembled WGS sequence"/>
</dbReference>
<evidence type="ECO:0000256" key="1">
    <source>
        <dbReference type="ARBA" id="ARBA00001933"/>
    </source>
</evidence>
<keyword evidence="10" id="KW-1185">Reference proteome</keyword>
<evidence type="ECO:0000259" key="8">
    <source>
        <dbReference type="Pfam" id="PF00266"/>
    </source>
</evidence>
<evidence type="ECO:0000256" key="6">
    <source>
        <dbReference type="ARBA" id="ARBA00023014"/>
    </source>
</evidence>
<evidence type="ECO:0000256" key="3">
    <source>
        <dbReference type="ARBA" id="ARBA00022723"/>
    </source>
</evidence>
<dbReference type="InterPro" id="IPR020578">
    <property type="entry name" value="Aminotrans_V_PyrdxlP_BS"/>
</dbReference>
<dbReference type="SUPFAM" id="SSF53383">
    <property type="entry name" value="PLP-dependent transferases"/>
    <property type="match status" value="1"/>
</dbReference>
<protein>
    <submittedName>
        <fullName evidence="9">Cysteine desulfurase</fullName>
    </submittedName>
</protein>
<dbReference type="EMBL" id="AYZJ01000015">
    <property type="protein sequence ID" value="KRN25282.1"/>
    <property type="molecule type" value="Genomic_DNA"/>
</dbReference>
<dbReference type="Gene3D" id="3.40.640.10">
    <property type="entry name" value="Type I PLP-dependent aspartate aminotransferase-like (Major domain)"/>
    <property type="match status" value="1"/>
</dbReference>
<sequence length="396" mass="43796">MQLNLRKERMVNMIYFDNSATTKALPVVLDTYRKVSENYFGNPSSLHAVGGKGNEVLQSSRKQIADLMHAKPDEIYFTSCGTEGDNWVIKGTAIEKRPFGKHLITTQVEHPAVINTMKQLEELGFDVTYLPVDKRGFINPEDLRKAIRPDTILVSVMAVNNEIGAKQPIDAVAKILEDHPSIHFHVDAVQAIGKGLMKSLRNPRVDFLTFSGHKFHAPRGTGFVYIKEGRHIAPLLTGGGQEDNLRSGTENTPAIAAMAKALRLLLTDEDKKVAHQQAIRKAIYDHVSQFANVTMFSQLTPDFAPHILTFAIEGVRGETIVHAFEPHDIYISTTSACSSKKGTESSTLAAMHVDDRISTSAIRVSLDEYNTMDEAKAFNQAFDQVYAGFAKLMPSA</sequence>
<keyword evidence="6" id="KW-0411">Iron-sulfur</keyword>
<evidence type="ECO:0000256" key="2">
    <source>
        <dbReference type="ARBA" id="ARBA00006490"/>
    </source>
</evidence>
<dbReference type="PIRSF" id="PIRSF005572">
    <property type="entry name" value="NifS"/>
    <property type="match status" value="1"/>
</dbReference>
<evidence type="ECO:0000256" key="7">
    <source>
        <dbReference type="RuleBase" id="RU004504"/>
    </source>
</evidence>
<keyword evidence="3" id="KW-0479">Metal-binding</keyword>
<comment type="caution">
    <text evidence="9">The sequence shown here is derived from an EMBL/GenBank/DDBJ whole genome shotgun (WGS) entry which is preliminary data.</text>
</comment>
<dbReference type="InterPro" id="IPR015422">
    <property type="entry name" value="PyrdxlP-dep_Trfase_small"/>
</dbReference>
<dbReference type="PANTHER" id="PTHR11601">
    <property type="entry name" value="CYSTEINE DESULFURYLASE FAMILY MEMBER"/>
    <property type="match status" value="1"/>
</dbReference>
<dbReference type="AlphaFoldDB" id="A0A0R2FA88"/>
<accession>A0A0R2FA88</accession>
<dbReference type="GO" id="GO:0031071">
    <property type="term" value="F:cysteine desulfurase activity"/>
    <property type="evidence" value="ECO:0007669"/>
    <property type="project" value="UniProtKB-ARBA"/>
</dbReference>
<evidence type="ECO:0000256" key="5">
    <source>
        <dbReference type="ARBA" id="ARBA00023004"/>
    </source>
</evidence>
<comment type="similarity">
    <text evidence="2">Belongs to the class-V pyridoxal-phosphate-dependent aminotransferase family. NifS/IscS subfamily.</text>
</comment>
<dbReference type="PROSITE" id="PS00595">
    <property type="entry name" value="AA_TRANSFER_CLASS_5"/>
    <property type="match status" value="1"/>
</dbReference>
<dbReference type="GO" id="GO:0051536">
    <property type="term" value="F:iron-sulfur cluster binding"/>
    <property type="evidence" value="ECO:0007669"/>
    <property type="project" value="UniProtKB-KW"/>
</dbReference>
<dbReference type="InterPro" id="IPR000192">
    <property type="entry name" value="Aminotrans_V_dom"/>
</dbReference>
<dbReference type="FunFam" id="3.40.640.10:FF:000084">
    <property type="entry name" value="IscS-like cysteine desulfurase"/>
    <property type="match status" value="1"/>
</dbReference>
<dbReference type="GO" id="GO:0046872">
    <property type="term" value="F:metal ion binding"/>
    <property type="evidence" value="ECO:0007669"/>
    <property type="project" value="UniProtKB-KW"/>
</dbReference>
<dbReference type="PATRIC" id="fig|1423730.4.peg.800"/>